<proteinExistence type="predicted"/>
<name>A0ABU0LFU0_XANAG</name>
<evidence type="ECO:0000313" key="2">
    <source>
        <dbReference type="EMBL" id="MDQ0505998.1"/>
    </source>
</evidence>
<evidence type="ECO:0000256" key="1">
    <source>
        <dbReference type="SAM" id="MobiDB-lite"/>
    </source>
</evidence>
<accession>A0ABU0LFU0</accession>
<keyword evidence="3" id="KW-1185">Reference proteome</keyword>
<dbReference type="Proteomes" id="UP001241747">
    <property type="component" value="Unassembled WGS sequence"/>
</dbReference>
<evidence type="ECO:0000313" key="3">
    <source>
        <dbReference type="Proteomes" id="UP001241747"/>
    </source>
</evidence>
<dbReference type="RefSeq" id="WP_237343905.1">
    <property type="nucleotide sequence ID" value="NZ_JABWGX010000001.1"/>
</dbReference>
<protein>
    <submittedName>
        <fullName evidence="2">Uncharacterized protein</fullName>
    </submittedName>
</protein>
<organism evidence="2 3">
    <name type="scientific">Xanthobacter agilis</name>
    <dbReference type="NCBI Taxonomy" id="47492"/>
    <lineage>
        <taxon>Bacteria</taxon>
        <taxon>Pseudomonadati</taxon>
        <taxon>Pseudomonadota</taxon>
        <taxon>Alphaproteobacteria</taxon>
        <taxon>Hyphomicrobiales</taxon>
        <taxon>Xanthobacteraceae</taxon>
        <taxon>Xanthobacter</taxon>
    </lineage>
</organism>
<reference evidence="2 3" key="1">
    <citation type="submission" date="2023-07" db="EMBL/GenBank/DDBJ databases">
        <title>Genomic Encyclopedia of Type Strains, Phase IV (KMG-IV): sequencing the most valuable type-strain genomes for metagenomic binning, comparative biology and taxonomic classification.</title>
        <authorList>
            <person name="Goeker M."/>
        </authorList>
    </citation>
    <scope>NUCLEOTIDE SEQUENCE [LARGE SCALE GENOMIC DNA]</scope>
    <source>
        <strain evidence="2 3">DSM 3770</strain>
    </source>
</reference>
<sequence>MAGRVEPDGGWELPIPKGGHPPRRERKASAKPARDRGRQHDEAHLALIRQCPCISTGRMDRVEAAHLRFSEEAFGKIGPGHSAKPSDEWVLPLTHEEHMRQHSMGEEDFWSGLGIEPLKIAQQLYGISSAMRMSKESDEEIIRHMTNIITRARADARLGK</sequence>
<dbReference type="EMBL" id="JAUSVY010000006">
    <property type="protein sequence ID" value="MDQ0505998.1"/>
    <property type="molecule type" value="Genomic_DNA"/>
</dbReference>
<comment type="caution">
    <text evidence="2">The sequence shown here is derived from an EMBL/GenBank/DDBJ whole genome shotgun (WGS) entry which is preliminary data.</text>
</comment>
<gene>
    <name evidence="2" type="ORF">QOZ94_002802</name>
</gene>
<feature type="region of interest" description="Disordered" evidence="1">
    <location>
        <begin position="1"/>
        <end position="40"/>
    </location>
</feature>